<accession>A0AAU9ULM0</accession>
<evidence type="ECO:0000313" key="2">
    <source>
        <dbReference type="Proteomes" id="UP001153954"/>
    </source>
</evidence>
<sequence length="113" mass="12585">MGLGDQLSFYRLASQFFINVLKAKFTYNIIINIFHPTSPPHLNNWFHYLYVERRPPAPTGTMKVREGWNACRTSHGGTAGAARGGACSRFPGEECQREQQSLLAAIHPAPPPC</sequence>
<reference evidence="1" key="1">
    <citation type="submission" date="2022-03" db="EMBL/GenBank/DDBJ databases">
        <authorList>
            <person name="Tunstrom K."/>
        </authorList>
    </citation>
    <scope>NUCLEOTIDE SEQUENCE</scope>
</reference>
<comment type="caution">
    <text evidence="1">The sequence shown here is derived from an EMBL/GenBank/DDBJ whole genome shotgun (WGS) entry which is preliminary data.</text>
</comment>
<organism evidence="1 2">
    <name type="scientific">Euphydryas editha</name>
    <name type="common">Edith's checkerspot</name>
    <dbReference type="NCBI Taxonomy" id="104508"/>
    <lineage>
        <taxon>Eukaryota</taxon>
        <taxon>Metazoa</taxon>
        <taxon>Ecdysozoa</taxon>
        <taxon>Arthropoda</taxon>
        <taxon>Hexapoda</taxon>
        <taxon>Insecta</taxon>
        <taxon>Pterygota</taxon>
        <taxon>Neoptera</taxon>
        <taxon>Endopterygota</taxon>
        <taxon>Lepidoptera</taxon>
        <taxon>Glossata</taxon>
        <taxon>Ditrysia</taxon>
        <taxon>Papilionoidea</taxon>
        <taxon>Nymphalidae</taxon>
        <taxon>Nymphalinae</taxon>
        <taxon>Euphydryas</taxon>
    </lineage>
</organism>
<dbReference type="AlphaFoldDB" id="A0AAU9ULM0"/>
<evidence type="ECO:0000313" key="1">
    <source>
        <dbReference type="EMBL" id="CAH2099599.1"/>
    </source>
</evidence>
<gene>
    <name evidence="1" type="ORF">EEDITHA_LOCUS14557</name>
</gene>
<keyword evidence="2" id="KW-1185">Reference proteome</keyword>
<dbReference type="EMBL" id="CAKOGL010000022">
    <property type="protein sequence ID" value="CAH2099599.1"/>
    <property type="molecule type" value="Genomic_DNA"/>
</dbReference>
<protein>
    <submittedName>
        <fullName evidence="1">Uncharacterized protein</fullName>
    </submittedName>
</protein>
<dbReference type="Proteomes" id="UP001153954">
    <property type="component" value="Unassembled WGS sequence"/>
</dbReference>
<name>A0AAU9ULM0_EUPED</name>
<proteinExistence type="predicted"/>